<dbReference type="OrthoDB" id="10263628at2759"/>
<dbReference type="SMART" id="SM01174">
    <property type="entry name" value="DUF4205"/>
    <property type="match status" value="1"/>
</dbReference>
<evidence type="ECO:0000313" key="12">
    <source>
        <dbReference type="RefSeq" id="XP_055898070.1"/>
    </source>
</evidence>
<keyword evidence="3 8" id="KW-0645">Protease</keyword>
<dbReference type="GeneID" id="106069114"/>
<proteinExistence type="inferred from homology"/>
<dbReference type="Pfam" id="PF13898">
    <property type="entry name" value="MINDY-3_4_CD"/>
    <property type="match status" value="1"/>
</dbReference>
<evidence type="ECO:0000256" key="6">
    <source>
        <dbReference type="ARBA" id="ARBA00022807"/>
    </source>
</evidence>
<dbReference type="PANTHER" id="PTHR12473">
    <property type="entry name" value="UBIQUITIN CARBOXYL-TERMINAL HYDROLASE MINDY-4-RELATED"/>
    <property type="match status" value="1"/>
</dbReference>
<dbReference type="PANTHER" id="PTHR12473:SF8">
    <property type="entry name" value="UBIQUITIN CARBOXYL-TERMINAL HYDROLASE MINDY-4-RELATED"/>
    <property type="match status" value="1"/>
</dbReference>
<gene>
    <name evidence="12" type="primary">LOC106069114</name>
</gene>
<name>A0A9W3BF54_BIOGL</name>
<comment type="similarity">
    <text evidence="2 8">Belongs to the MINDY deubiquitinase family. FAM188 subfamily.</text>
</comment>
<keyword evidence="5 8" id="KW-0378">Hydrolase</keyword>
<evidence type="ECO:0000256" key="1">
    <source>
        <dbReference type="ARBA" id="ARBA00000707"/>
    </source>
</evidence>
<evidence type="ECO:0000256" key="9">
    <source>
        <dbReference type="SAM" id="MobiDB-lite"/>
    </source>
</evidence>
<feature type="compositionally biased region" description="Polar residues" evidence="9">
    <location>
        <begin position="166"/>
        <end position="194"/>
    </location>
</feature>
<evidence type="ECO:0000256" key="4">
    <source>
        <dbReference type="ARBA" id="ARBA00022786"/>
    </source>
</evidence>
<dbReference type="Proteomes" id="UP001165740">
    <property type="component" value="Chromosome 1"/>
</dbReference>
<dbReference type="GO" id="GO:0004843">
    <property type="term" value="F:cysteine-type deubiquitinase activity"/>
    <property type="evidence" value="ECO:0007669"/>
    <property type="project" value="UniProtKB-UniRule"/>
</dbReference>
<dbReference type="Pfam" id="PF26038">
    <property type="entry name" value="Dimer_MINDY4_N"/>
    <property type="match status" value="1"/>
</dbReference>
<keyword evidence="6 8" id="KW-0788">Thiol protease</keyword>
<accession>A0A9W3BF54</accession>
<organism evidence="11 12">
    <name type="scientific">Biomphalaria glabrata</name>
    <name type="common">Bloodfluke planorb</name>
    <name type="synonym">Freshwater snail</name>
    <dbReference type="NCBI Taxonomy" id="6526"/>
    <lineage>
        <taxon>Eukaryota</taxon>
        <taxon>Metazoa</taxon>
        <taxon>Spiralia</taxon>
        <taxon>Lophotrochozoa</taxon>
        <taxon>Mollusca</taxon>
        <taxon>Gastropoda</taxon>
        <taxon>Heterobranchia</taxon>
        <taxon>Euthyneura</taxon>
        <taxon>Panpulmonata</taxon>
        <taxon>Hygrophila</taxon>
        <taxon>Lymnaeoidea</taxon>
        <taxon>Planorbidae</taxon>
        <taxon>Biomphalaria</taxon>
    </lineage>
</organism>
<feature type="compositionally biased region" description="Basic and acidic residues" evidence="9">
    <location>
        <begin position="195"/>
        <end position="205"/>
    </location>
</feature>
<dbReference type="InterPro" id="IPR059022">
    <property type="entry name" value="MINDY4_N"/>
</dbReference>
<evidence type="ECO:0000256" key="7">
    <source>
        <dbReference type="ARBA" id="ARBA00037630"/>
    </source>
</evidence>
<dbReference type="InterPro" id="IPR039785">
    <property type="entry name" value="MINY3/4"/>
</dbReference>
<feature type="region of interest" description="Disordered" evidence="9">
    <location>
        <begin position="166"/>
        <end position="240"/>
    </location>
</feature>
<evidence type="ECO:0000313" key="11">
    <source>
        <dbReference type="Proteomes" id="UP001165740"/>
    </source>
</evidence>
<dbReference type="EC" id="3.4.19.12" evidence="8"/>
<dbReference type="InterPro" id="IPR025257">
    <property type="entry name" value="MINDY-3/4_CD"/>
</dbReference>
<comment type="catalytic activity">
    <reaction evidence="1 8">
        <text>Thiol-dependent hydrolysis of ester, thioester, amide, peptide and isopeptide bonds formed by the C-terminal Gly of ubiquitin (a 76-residue protein attached to proteins as an intracellular targeting signal).</text>
        <dbReference type="EC" id="3.4.19.12"/>
    </reaction>
</comment>
<sequence>MSHMISNSTVEAATASLVREYLSRKGLKATLEKMDIEYPRDDLSINNRQLLMKHVHLEKIMKKNKEENEPLKSMLEVMTKNFMADRLNTDNNSLRRESLDNLISSPPNLQTSKTNLASNDLIVDDDIEGECLTGAGKAGLFNVDDILSPPLLNTKKISSKKLERITPNNTNVNMPSRNNLHMSKPTRLSVSQQEQLRKEKLENIEGPKTPQLPVSFNEKKDLQQDELSSDPLRPMTRDNIRRKDNPVSFEALLMKGEERANSIKQMGLEKQNKLTADQLYKVETSSIYKDKCKPESKNNIQVSNETGFSTTKVNDLEFGDVDDVDLDSIPIKSPVGLTMKPEKLVKLSSSPLDLRTAMALKTIVLGSSTQVFIDEWLKQSLTFSERPDIKYGLVQKKGGPCGVLAAIQANFLQELLFGENRLPHVFKNPSRTDRSKLLAIALSHIFWRAGNMSSAVVTLPSETTHLINSSKFKQDGITERLSVYTFSSFTTLSDFMIQSISEFEREGSPGVVLTMYSAILSRKVHLTRADFDDPDHSTLIGNHGYCTQELVNLLLTGQAVSNVFNDIKQLDGCGIGDTIILKGLSKRSDLGFLTLMEHYQSCEVGTFYKTPKNPIWVICSESHFSVMFATKQELVSDWRAERIFDLYYYDGLANQQEEIRLTINTLNPSFKAPKGNEDELVPPLEHCIRTKWTDAEIDWNGSEPIL</sequence>
<keyword evidence="4 8" id="KW-0833">Ubl conjugation pathway</keyword>
<keyword evidence="11" id="KW-1185">Reference proteome</keyword>
<dbReference type="GO" id="GO:1990380">
    <property type="term" value="F:K48-linked deubiquitinase activity"/>
    <property type="evidence" value="ECO:0007669"/>
    <property type="project" value="UniProtKB-UniRule"/>
</dbReference>
<comment type="function">
    <text evidence="8">Hydrolase that can remove 'Lys-48'-linked conjugated ubiquitin from proteins.</text>
</comment>
<dbReference type="GO" id="GO:0071108">
    <property type="term" value="P:protein K48-linked deubiquitination"/>
    <property type="evidence" value="ECO:0007669"/>
    <property type="project" value="InterPro"/>
</dbReference>
<evidence type="ECO:0000259" key="10">
    <source>
        <dbReference type="SMART" id="SM01174"/>
    </source>
</evidence>
<reference evidence="12" key="1">
    <citation type="submission" date="2025-08" db="UniProtKB">
        <authorList>
            <consortium name="RefSeq"/>
        </authorList>
    </citation>
    <scope>IDENTIFICATION</scope>
</reference>
<dbReference type="GO" id="GO:0006508">
    <property type="term" value="P:proteolysis"/>
    <property type="evidence" value="ECO:0007669"/>
    <property type="project" value="UniProtKB-KW"/>
</dbReference>
<evidence type="ECO:0000256" key="8">
    <source>
        <dbReference type="RuleBase" id="RU367088"/>
    </source>
</evidence>
<dbReference type="RefSeq" id="XP_055898070.1">
    <property type="nucleotide sequence ID" value="XM_056042095.1"/>
</dbReference>
<dbReference type="AlphaFoldDB" id="A0A9W3BF54"/>
<evidence type="ECO:0000256" key="2">
    <source>
        <dbReference type="ARBA" id="ARBA00011074"/>
    </source>
</evidence>
<evidence type="ECO:0000256" key="5">
    <source>
        <dbReference type="ARBA" id="ARBA00022801"/>
    </source>
</evidence>
<evidence type="ECO:0000256" key="3">
    <source>
        <dbReference type="ARBA" id="ARBA00022670"/>
    </source>
</evidence>
<dbReference type="OMA" id="SCFSTEW"/>
<feature type="domain" description="Deubiquitinating enzyme MINDY-3/4 conserved" evidence="10">
    <location>
        <begin position="361"/>
        <end position="701"/>
    </location>
</feature>
<protein>
    <recommendedName>
        <fullName evidence="8">Ubiquitin carboxyl-terminal hydrolase MINDY</fullName>
        <ecNumber evidence="8">3.4.19.12</ecNumber>
    </recommendedName>
</protein>
<comment type="function">
    <text evidence="7">Probable hydrolase that can remove 'Lys-48'-linked conjugated ubiquitin from proteins.</text>
</comment>